<dbReference type="HOGENOM" id="CLU_103694_1_0_11"/>
<dbReference type="Pfam" id="PF14196">
    <property type="entry name" value="ATC_hydrolase"/>
    <property type="match status" value="1"/>
</dbReference>
<dbReference type="KEGG" id="shi:Shel_05290"/>
<name>C7N367_SLAHD</name>
<dbReference type="AlphaFoldDB" id="C7N367"/>
<keyword evidence="2" id="KW-1185">Reference proteome</keyword>
<dbReference type="EMBL" id="CP001684">
    <property type="protein sequence ID" value="ACV21588.1"/>
    <property type="molecule type" value="Genomic_DNA"/>
</dbReference>
<sequence length="208" mass="24311">MKYGLIGSLVPMLFDRTAYGYTQRVLPELDMKAFKRAHHQEYREMVERTPGVGSMKDNMFAMVMYMACYGFSYYKASPDVMTLEIFDGMIDALCTSDIMKRAYKNKDCFDQKEIDKYLRGAARSQKREYPMDWVFDFSYDLSVPEYFVTHRECGICKIAQQENMTFLTPHMCVMDYPTIEYKGGRLIRTKTLGQGDDCCDFHVVRKAD</sequence>
<accession>C7N367</accession>
<dbReference type="Proteomes" id="UP000002026">
    <property type="component" value="Chromosome"/>
</dbReference>
<proteinExistence type="predicted"/>
<reference evidence="1 2" key="1">
    <citation type="journal article" date="2009" name="Stand. Genomic Sci.">
        <title>Complete genome sequence of Slackia heliotrinireducens type strain (RHS 1).</title>
        <authorList>
            <person name="Pukall R."/>
            <person name="Lapidus A."/>
            <person name="Nolan M."/>
            <person name="Copeland A."/>
            <person name="Glavina Del Rio T."/>
            <person name="Lucas S."/>
            <person name="Chen F."/>
            <person name="Tice H."/>
            <person name="Cheng J.F."/>
            <person name="Chertkov O."/>
            <person name="Bruce D."/>
            <person name="Goodwin L."/>
            <person name="Kuske C."/>
            <person name="Brettin T."/>
            <person name="Detter J.C."/>
            <person name="Han C."/>
            <person name="Pitluck S."/>
            <person name="Pati A."/>
            <person name="Mavrommatis K."/>
            <person name="Ivanova N."/>
            <person name="Ovchinnikova G."/>
            <person name="Chen A."/>
            <person name="Palaniappan K."/>
            <person name="Schneider S."/>
            <person name="Rohde M."/>
            <person name="Chain P."/>
            <person name="D'haeseleer P."/>
            <person name="Goker M."/>
            <person name="Bristow J."/>
            <person name="Eisen J.A."/>
            <person name="Markowitz V."/>
            <person name="Kyrpides N.C."/>
            <person name="Klenk H.P."/>
            <person name="Hugenholtz P."/>
        </authorList>
    </citation>
    <scope>NUCLEOTIDE SEQUENCE [LARGE SCALE GENOMIC DNA]</scope>
    <source>
        <strain evidence="2">ATCC 29202 / DSM 20476 / NCTC 11029 / RHS 1</strain>
    </source>
</reference>
<dbReference type="InterPro" id="IPR026002">
    <property type="entry name" value="ATC_hydrolase-like"/>
</dbReference>
<dbReference type="eggNOG" id="ENOG502ZBW6">
    <property type="taxonomic scope" value="Bacteria"/>
</dbReference>
<dbReference type="STRING" id="471855.Shel_05290"/>
<dbReference type="RefSeq" id="WP_012797693.1">
    <property type="nucleotide sequence ID" value="NC_013165.1"/>
</dbReference>
<organism evidence="1 2">
    <name type="scientific">Slackia heliotrinireducens (strain ATCC 29202 / DSM 20476 / NCTC 11029 / RHS 1)</name>
    <name type="common">Peptococcus heliotrinreducens</name>
    <dbReference type="NCBI Taxonomy" id="471855"/>
    <lineage>
        <taxon>Bacteria</taxon>
        <taxon>Bacillati</taxon>
        <taxon>Actinomycetota</taxon>
        <taxon>Coriobacteriia</taxon>
        <taxon>Eggerthellales</taxon>
        <taxon>Eggerthellaceae</taxon>
        <taxon>Slackia</taxon>
    </lineage>
</organism>
<evidence type="ECO:0000313" key="1">
    <source>
        <dbReference type="EMBL" id="ACV21588.1"/>
    </source>
</evidence>
<evidence type="ECO:0000313" key="2">
    <source>
        <dbReference type="Proteomes" id="UP000002026"/>
    </source>
</evidence>
<evidence type="ECO:0008006" key="3">
    <source>
        <dbReference type="Google" id="ProtNLM"/>
    </source>
</evidence>
<gene>
    <name evidence="1" type="ordered locus">Shel_05290</name>
</gene>
<protein>
    <recommendedName>
        <fullName evidence="3">L-2-amino-thiazoline-4-carboxylic acid hydrolase</fullName>
    </recommendedName>
</protein>